<dbReference type="InterPro" id="IPR015815">
    <property type="entry name" value="HIBADH-related"/>
</dbReference>
<dbReference type="SUPFAM" id="SSF48179">
    <property type="entry name" value="6-phosphogluconate dehydrogenase C-terminal domain-like"/>
    <property type="match status" value="1"/>
</dbReference>
<dbReference type="SUPFAM" id="SSF51735">
    <property type="entry name" value="NAD(P)-binding Rossmann-fold domains"/>
    <property type="match status" value="1"/>
</dbReference>
<dbReference type="Gene3D" id="3.40.50.720">
    <property type="entry name" value="NAD(P)-binding Rossmann-like Domain"/>
    <property type="match status" value="1"/>
</dbReference>
<evidence type="ECO:0000259" key="5">
    <source>
        <dbReference type="Pfam" id="PF03446"/>
    </source>
</evidence>
<sequence length="295" mass="29980">MGKTLAFLGLGAMGWPMAGHLARRAGETGGHTLVWNRTREKAGAHAREFGSEAVELSGVAGADVVFTCLPTSAEVDGMLGELEGTLRPGTIWVDCTSGHPEAARRQAERLSERGVTFLDAPVSGGTAGARAGRLTVMVGGDAGALNAVRDDFAFAGTVVHVGGVGAGFAVKAVNNALLAVTLWATGEGLAALARGGVNLGAALEVINASSGRSNASQNLIGQRVLTREFPATFGLGLLAKDAGIAADVVRGAGASAPVLMQVEALTRAAATLIGPEVDHTAALRLIERMNAVELR</sequence>
<dbReference type="GO" id="GO:0051287">
    <property type="term" value="F:NAD binding"/>
    <property type="evidence" value="ECO:0007669"/>
    <property type="project" value="InterPro"/>
</dbReference>
<organism evidence="7 8">
    <name type="scientific">Deinococcus aerius</name>
    <dbReference type="NCBI Taxonomy" id="200253"/>
    <lineage>
        <taxon>Bacteria</taxon>
        <taxon>Thermotogati</taxon>
        <taxon>Deinococcota</taxon>
        <taxon>Deinococci</taxon>
        <taxon>Deinococcales</taxon>
        <taxon>Deinococcaceae</taxon>
        <taxon>Deinococcus</taxon>
    </lineage>
</organism>
<name>A0A2I9CX00_9DEIO</name>
<comment type="similarity">
    <text evidence="1">Belongs to the HIBADH-related family.</text>
</comment>
<gene>
    <name evidence="7" type="ORF">DAERI_090175</name>
</gene>
<dbReference type="GO" id="GO:0016054">
    <property type="term" value="P:organic acid catabolic process"/>
    <property type="evidence" value="ECO:0007669"/>
    <property type="project" value="UniProtKB-ARBA"/>
</dbReference>
<feature type="domain" description="6-phosphogluconate dehydrogenase NADP-binding" evidence="5">
    <location>
        <begin position="5"/>
        <end position="159"/>
    </location>
</feature>
<dbReference type="Pfam" id="PF14833">
    <property type="entry name" value="NAD_binding_11"/>
    <property type="match status" value="1"/>
</dbReference>
<reference evidence="8" key="1">
    <citation type="submission" date="2018-01" db="EMBL/GenBank/DDBJ databases">
        <title>Draft Genome Sequence of the Radioresistant Bacterium Deinococcus aerius TR0125, Isolated from the Higher Atmosphere above Japan.</title>
        <authorList>
            <person name="Satoh K."/>
            <person name="Arai H."/>
            <person name="Sanzen T."/>
            <person name="Kawaguchi Y."/>
            <person name="Hayashi H."/>
            <person name="Yokobori S."/>
            <person name="Yamagishi A."/>
            <person name="Oono Y."/>
            <person name="Narumi I."/>
        </authorList>
    </citation>
    <scope>NUCLEOTIDE SEQUENCE [LARGE SCALE GENOMIC DNA]</scope>
    <source>
        <strain evidence="8">TR0125</strain>
    </source>
</reference>
<evidence type="ECO:0000256" key="3">
    <source>
        <dbReference type="ARBA" id="ARBA00023027"/>
    </source>
</evidence>
<evidence type="ECO:0000313" key="7">
    <source>
        <dbReference type="EMBL" id="GBF06589.1"/>
    </source>
</evidence>
<protein>
    <submittedName>
        <fullName evidence="7">3-hydroxyisobutyrate dehydrogenase</fullName>
    </submittedName>
</protein>
<dbReference type="OrthoDB" id="9786703at2"/>
<keyword evidence="3" id="KW-0520">NAD</keyword>
<comment type="caution">
    <text evidence="7">The sequence shown here is derived from an EMBL/GenBank/DDBJ whole genome shotgun (WGS) entry which is preliminary data.</text>
</comment>
<dbReference type="GO" id="GO:0050661">
    <property type="term" value="F:NADP binding"/>
    <property type="evidence" value="ECO:0007669"/>
    <property type="project" value="InterPro"/>
</dbReference>
<dbReference type="GO" id="GO:0016491">
    <property type="term" value="F:oxidoreductase activity"/>
    <property type="evidence" value="ECO:0007669"/>
    <property type="project" value="UniProtKB-KW"/>
</dbReference>
<dbReference type="InterPro" id="IPR036291">
    <property type="entry name" value="NAD(P)-bd_dom_sf"/>
</dbReference>
<dbReference type="InterPro" id="IPR002204">
    <property type="entry name" value="3-OH-isobutyrate_DH-rel_CS"/>
</dbReference>
<evidence type="ECO:0000313" key="8">
    <source>
        <dbReference type="Proteomes" id="UP000236569"/>
    </source>
</evidence>
<dbReference type="RefSeq" id="WP_103129948.1">
    <property type="nucleotide sequence ID" value="NZ_BFAG01000009.1"/>
</dbReference>
<dbReference type="AlphaFoldDB" id="A0A2I9CX00"/>
<dbReference type="InterPro" id="IPR008927">
    <property type="entry name" value="6-PGluconate_DH-like_C_sf"/>
</dbReference>
<keyword evidence="8" id="KW-1185">Reference proteome</keyword>
<evidence type="ECO:0000256" key="2">
    <source>
        <dbReference type="ARBA" id="ARBA00023002"/>
    </source>
</evidence>
<dbReference type="PIRSF" id="PIRSF000103">
    <property type="entry name" value="HIBADH"/>
    <property type="match status" value="1"/>
</dbReference>
<evidence type="ECO:0000256" key="1">
    <source>
        <dbReference type="ARBA" id="ARBA00009080"/>
    </source>
</evidence>
<dbReference type="EMBL" id="BFAG01000009">
    <property type="protein sequence ID" value="GBF06589.1"/>
    <property type="molecule type" value="Genomic_DNA"/>
</dbReference>
<keyword evidence="2" id="KW-0560">Oxidoreductase</keyword>
<dbReference type="Pfam" id="PF03446">
    <property type="entry name" value="NAD_binding_2"/>
    <property type="match status" value="1"/>
</dbReference>
<accession>A0A2I9CX00</accession>
<dbReference type="Proteomes" id="UP000236569">
    <property type="component" value="Unassembled WGS sequence"/>
</dbReference>
<dbReference type="InterPro" id="IPR029154">
    <property type="entry name" value="HIBADH-like_NADP-bd"/>
</dbReference>
<proteinExistence type="inferred from homology"/>
<dbReference type="PANTHER" id="PTHR43060">
    <property type="entry name" value="3-HYDROXYISOBUTYRATE DEHYDROGENASE-LIKE 1, MITOCHONDRIAL-RELATED"/>
    <property type="match status" value="1"/>
</dbReference>
<dbReference type="InterPro" id="IPR013328">
    <property type="entry name" value="6PGD_dom2"/>
</dbReference>
<evidence type="ECO:0000256" key="4">
    <source>
        <dbReference type="PIRSR" id="PIRSR000103-1"/>
    </source>
</evidence>
<feature type="active site" evidence="4">
    <location>
        <position position="171"/>
    </location>
</feature>
<dbReference type="PANTHER" id="PTHR43060:SF15">
    <property type="entry name" value="3-HYDROXYISOBUTYRATE DEHYDROGENASE-LIKE 1, MITOCHONDRIAL-RELATED"/>
    <property type="match status" value="1"/>
</dbReference>
<dbReference type="Gene3D" id="1.10.1040.10">
    <property type="entry name" value="N-(1-d-carboxylethyl)-l-norvaline Dehydrogenase, domain 2"/>
    <property type="match status" value="1"/>
</dbReference>
<feature type="domain" description="3-hydroxyisobutyrate dehydrogenase-like NAD-binding" evidence="6">
    <location>
        <begin position="165"/>
        <end position="286"/>
    </location>
</feature>
<evidence type="ECO:0000259" key="6">
    <source>
        <dbReference type="Pfam" id="PF14833"/>
    </source>
</evidence>
<dbReference type="InterPro" id="IPR006115">
    <property type="entry name" value="6PGDH_NADP-bd"/>
</dbReference>
<dbReference type="PROSITE" id="PS00895">
    <property type="entry name" value="3_HYDROXYISOBUT_DH"/>
    <property type="match status" value="1"/>
</dbReference>